<dbReference type="SMART" id="SM00825">
    <property type="entry name" value="PKS_KS"/>
    <property type="match status" value="1"/>
</dbReference>
<feature type="region of interest" description="Disordered" evidence="7">
    <location>
        <begin position="1"/>
        <end position="48"/>
    </location>
</feature>
<dbReference type="InterPro" id="IPR020806">
    <property type="entry name" value="PKS_PP-bd"/>
</dbReference>
<dbReference type="PROSITE" id="PS50075">
    <property type="entry name" value="CARRIER"/>
    <property type="match status" value="1"/>
</dbReference>
<evidence type="ECO:0000259" key="8">
    <source>
        <dbReference type="PROSITE" id="PS50075"/>
    </source>
</evidence>
<evidence type="ECO:0000259" key="9">
    <source>
        <dbReference type="PROSITE" id="PS52004"/>
    </source>
</evidence>
<dbReference type="PANTHER" id="PTHR43775">
    <property type="entry name" value="FATTY ACID SYNTHASE"/>
    <property type="match status" value="1"/>
</dbReference>
<dbReference type="OrthoDB" id="5334845at2759"/>
<dbReference type="RefSeq" id="XP_067475075.1">
    <property type="nucleotide sequence ID" value="XM_067625836.1"/>
</dbReference>
<evidence type="ECO:0000256" key="5">
    <source>
        <dbReference type="ARBA" id="ARBA00038879"/>
    </source>
</evidence>
<dbReference type="SMART" id="SM00826">
    <property type="entry name" value="PKS_DH"/>
    <property type="match status" value="1"/>
</dbReference>
<evidence type="ECO:0000256" key="6">
    <source>
        <dbReference type="PROSITE-ProRule" id="PRU01363"/>
    </source>
</evidence>
<feature type="domain" description="PKS/mFAS DH" evidence="10">
    <location>
        <begin position="956"/>
        <end position="1227"/>
    </location>
</feature>
<dbReference type="InterPro" id="IPR020807">
    <property type="entry name" value="PKS_DH"/>
</dbReference>
<dbReference type="Pfam" id="PF21089">
    <property type="entry name" value="PKS_DH_N"/>
    <property type="match status" value="1"/>
</dbReference>
<dbReference type="Pfam" id="PF08659">
    <property type="entry name" value="KR"/>
    <property type="match status" value="1"/>
</dbReference>
<evidence type="ECO:0000256" key="4">
    <source>
        <dbReference type="ARBA" id="ARBA00023268"/>
    </source>
</evidence>
<dbReference type="InterPro" id="IPR036736">
    <property type="entry name" value="ACP-like_sf"/>
</dbReference>
<dbReference type="SMART" id="SM01294">
    <property type="entry name" value="PKS_PP_betabranch"/>
    <property type="match status" value="1"/>
</dbReference>
<dbReference type="SUPFAM" id="SSF53901">
    <property type="entry name" value="Thiolase-like"/>
    <property type="match status" value="1"/>
</dbReference>
<dbReference type="Gene3D" id="1.10.1200.10">
    <property type="entry name" value="ACP-like"/>
    <property type="match status" value="1"/>
</dbReference>
<dbReference type="InterPro" id="IPR016035">
    <property type="entry name" value="Acyl_Trfase/lysoPLipase"/>
</dbReference>
<dbReference type="OMA" id="AHMGVGT"/>
<keyword evidence="2" id="KW-0597">Phosphoprotein</keyword>
<feature type="domain" description="Ketosynthase family 3 (KS3)" evidence="9">
    <location>
        <begin position="52"/>
        <end position="481"/>
    </location>
</feature>
<evidence type="ECO:0000313" key="11">
    <source>
        <dbReference type="EMBL" id="OJJ67826.1"/>
    </source>
</evidence>
<dbReference type="InterPro" id="IPR009081">
    <property type="entry name" value="PP-bd_ACP"/>
</dbReference>
<dbReference type="Pfam" id="PF02801">
    <property type="entry name" value="Ketoacyl-synt_C"/>
    <property type="match status" value="1"/>
</dbReference>
<dbReference type="PROSITE" id="PS52019">
    <property type="entry name" value="PKS_MFAS_DH"/>
    <property type="match status" value="1"/>
</dbReference>
<dbReference type="SUPFAM" id="SSF51735">
    <property type="entry name" value="NAD(P)-binding Rossmann-fold domains"/>
    <property type="match status" value="2"/>
</dbReference>
<dbReference type="InterPro" id="IPR018201">
    <property type="entry name" value="Ketoacyl_synth_AS"/>
</dbReference>
<dbReference type="InterPro" id="IPR016039">
    <property type="entry name" value="Thiolase-like"/>
</dbReference>
<dbReference type="SUPFAM" id="SSF47336">
    <property type="entry name" value="ACP-like"/>
    <property type="match status" value="1"/>
</dbReference>
<name>A0A1L9U818_ASPBC</name>
<feature type="domain" description="Carrier" evidence="8">
    <location>
        <begin position="1717"/>
        <end position="1791"/>
    </location>
</feature>
<dbReference type="GO" id="GO:0044550">
    <property type="term" value="P:secondary metabolite biosynthetic process"/>
    <property type="evidence" value="ECO:0007669"/>
    <property type="project" value="TreeGrafter"/>
</dbReference>
<evidence type="ECO:0000256" key="1">
    <source>
        <dbReference type="ARBA" id="ARBA00022450"/>
    </source>
</evidence>
<dbReference type="PANTHER" id="PTHR43775:SF22">
    <property type="entry name" value="SYNTHASE, PUTATIVE (JCVI)-RELATED"/>
    <property type="match status" value="1"/>
</dbReference>
<dbReference type="InterPro" id="IPR016036">
    <property type="entry name" value="Malonyl_transacylase_ACP-bd"/>
</dbReference>
<dbReference type="InterPro" id="IPR050091">
    <property type="entry name" value="PKS_NRPS_Biosynth_Enz"/>
</dbReference>
<dbReference type="Pfam" id="PF00550">
    <property type="entry name" value="PP-binding"/>
    <property type="match status" value="1"/>
</dbReference>
<dbReference type="SMART" id="SM00827">
    <property type="entry name" value="PKS_AT"/>
    <property type="match status" value="1"/>
</dbReference>
<gene>
    <name evidence="11" type="ORF">ASPBRDRAFT_47329</name>
</gene>
<keyword evidence="12" id="KW-1185">Reference proteome</keyword>
<dbReference type="InterPro" id="IPR013968">
    <property type="entry name" value="PKS_KR"/>
</dbReference>
<dbReference type="PROSITE" id="PS00606">
    <property type="entry name" value="KS3_1"/>
    <property type="match status" value="1"/>
</dbReference>
<dbReference type="Gene3D" id="3.10.129.110">
    <property type="entry name" value="Polyketide synthase dehydratase"/>
    <property type="match status" value="1"/>
</dbReference>
<dbReference type="InterPro" id="IPR049552">
    <property type="entry name" value="PKS_DH_N"/>
</dbReference>
<dbReference type="InterPro" id="IPR001227">
    <property type="entry name" value="Ac_transferase_dom_sf"/>
</dbReference>
<dbReference type="STRING" id="767769.A0A1L9U818"/>
<dbReference type="InterPro" id="IPR020841">
    <property type="entry name" value="PKS_Beta-ketoAc_synthase_dom"/>
</dbReference>
<sequence>MQDPIHNIMPASRRSSTKFSTPAEGSDNGKGFTTPATSTEGNDFSDRSEDALDDVAIIGMACRTPGDVRSPDGLWQYLLQKGDASGDLPDWRWEPYRQRHPRNAALLAQTTAKGYFLDDIEQFDAAFFSISPREAEQMDPQQRLALEVAWEALENAGISPPRLAGSNTSVYMGVNSDDYAKLLLEDLPNVGAHMGVGTAYCGIPSRISYILDLMGPSVALDAACASSLVAVHHARQAIRAGETDLAIAGGVNALLGPGLTRVLDEAGAISADGKCRSFDESASGYGRGEGAGAVILKRLDKALADGDHVLAVLKGSAVASDGKTLGIMAPNARAQLLVAHKALAEAKMSADSVNYVEAHATSTSLGDPTETNALAEVYGAGSGRSPSDPCYIGSIKPNIGHLEAGAGVMGLIKAVLVLRHGQVPPQANLQTLNSKIAWNENLLHPPRQLVTLPCPGPARALRAAVASYGYSGTVSHAVLEAFAGHSQFAERLSQIPAGDEPSPVLLLLSAPQASRVPAAARALKQWLSQNEAAVSLKAISSTLAQRRAHHRYRHAIVADSVSDAIAALNDVSNEAPNRWAIKDKVSPGTAKGPVWVFSGHGAQWEDMGRELFESSPAFAEVVHNLEPIIQEELGFSAIETLQQGCPNRSDVVQAMTFLMHLGIAAILEIESGPPSAVVGHSLGEAAAAVVSGALTWREGALVVCRRARLYRELMGQGAMALVRLSAEEARTRIGTQAGVWVAIETSATACVVSGEVDAVKQLSDQWREDGIEVRMVASDVPFHTPMLERLVEPLYEALQGELDPRLPSRTLFSTSQPDPRSEVLRDTQYWVTNMVQPVRLQSAITAIAQDGFRALVEVSSHPIVTHSVVETMSECTEDSTLVTPTMVRRQPALKNILAAAGRLHCFGCPIRYTDLDPSAPWSSSVPGTLWHHQPFYRVMSQTPASQLETTHDPAANNLLGKRIALWGTDEVLYQTRLDEDNRPFPGHHPLHGSEIVPAAVLLRTFLQALAPRCVEQVSLQVPVVVSPARQVQIRHNTRNITITSRLEESNSQEDGSWLVNTTAAVGAADVLPSQRHLDLSEVSKRLPQRLADSFSIDYLASVGVSAMGFPWQVIHHVASDDEMLARVDANPENMGGMNDFLTSIMDAATSISSTLWHRDPQLRMPTSVRRVVAVRDIPIPRVVYIHCVKAESAGPYTADVTLTSEDGTVFMEILGMAFASLEGESFSRKSTAGLVHRIQWPPAAFVEDPLEFTHIAFLTPDITNPRLVPYQAQLAAVGISTSVHQAASDLPLTSHSSLAVVYLPQTTTDVFDTAFESCNTLVSAAHAVNAAATAASSSARLFVLTSETDLGHSALSGLSRIIQTEHPDIWGGLIEVEDPVSFPLMAMRYVQNADVIKIKDGVPRVARLRPLPTASSSSTPLTFSPAATYLITGGLGALGLSVAKWMVTQGARRILLLSRRALPPRRSWSSTPHATDPTIQSVLELESLGATIHCLSIDVSLPTGASTLQSTLDTLNLPPVAGVVHAAGVVSDQLVEQVTPDVLKSVLAPKIQGALNLHDVFPPASLDFFVLFSSCGQLLGFPGQASYASGNAFLDALARSRTAQGDNAISLLWTTWRGMGMGQSANGAMEAELYARGITDITPDDAFRAWTAVASAAAEGVTDHGVIVRTRVLESGEPLPHPILKDIITRKVETVNAGGQSTSSNEQVKLTGKELEQHLWEVIKGCVSKTLSVKEEEIDDSVALAEMGMDSVMTVNFRMTLQQTLKVPVGPTLVWKCPTVQHLVKHFMKELDV</sequence>
<organism evidence="11 12">
    <name type="scientific">Aspergillus brasiliensis (strain CBS 101740 / IMI 381727 / IBT 21946)</name>
    <dbReference type="NCBI Taxonomy" id="767769"/>
    <lineage>
        <taxon>Eukaryota</taxon>
        <taxon>Fungi</taxon>
        <taxon>Dikarya</taxon>
        <taxon>Ascomycota</taxon>
        <taxon>Pezizomycotina</taxon>
        <taxon>Eurotiomycetes</taxon>
        <taxon>Eurotiomycetidae</taxon>
        <taxon>Eurotiales</taxon>
        <taxon>Aspergillaceae</taxon>
        <taxon>Aspergillus</taxon>
        <taxon>Aspergillus subgen. Circumdati</taxon>
    </lineage>
</organism>
<dbReference type="Pfam" id="PF22621">
    <property type="entry name" value="CurL-like_PKS_C"/>
    <property type="match status" value="1"/>
</dbReference>
<dbReference type="CDD" id="cd00833">
    <property type="entry name" value="PKS"/>
    <property type="match status" value="1"/>
</dbReference>
<dbReference type="InterPro" id="IPR014031">
    <property type="entry name" value="Ketoacyl_synth_C"/>
</dbReference>
<dbReference type="InterPro" id="IPR049900">
    <property type="entry name" value="PKS_mFAS_DH"/>
</dbReference>
<dbReference type="Pfam" id="PF00698">
    <property type="entry name" value="Acyl_transf_1"/>
    <property type="match status" value="1"/>
</dbReference>
<keyword evidence="3" id="KW-0808">Transferase</keyword>
<dbReference type="EC" id="2.3.1.165" evidence="5"/>
<reference evidence="12" key="1">
    <citation type="journal article" date="2017" name="Genome Biol.">
        <title>Comparative genomics reveals high biological diversity and specific adaptations in the industrially and medically important fungal genus Aspergillus.</title>
        <authorList>
            <person name="de Vries R.P."/>
            <person name="Riley R."/>
            <person name="Wiebenga A."/>
            <person name="Aguilar-Osorio G."/>
            <person name="Amillis S."/>
            <person name="Uchima C.A."/>
            <person name="Anderluh G."/>
            <person name="Asadollahi M."/>
            <person name="Askin M."/>
            <person name="Barry K."/>
            <person name="Battaglia E."/>
            <person name="Bayram O."/>
            <person name="Benocci T."/>
            <person name="Braus-Stromeyer S.A."/>
            <person name="Caldana C."/>
            <person name="Canovas D."/>
            <person name="Cerqueira G.C."/>
            <person name="Chen F."/>
            <person name="Chen W."/>
            <person name="Choi C."/>
            <person name="Clum A."/>
            <person name="Dos Santos R.A."/>
            <person name="Damasio A.R."/>
            <person name="Diallinas G."/>
            <person name="Emri T."/>
            <person name="Fekete E."/>
            <person name="Flipphi M."/>
            <person name="Freyberg S."/>
            <person name="Gallo A."/>
            <person name="Gournas C."/>
            <person name="Habgood R."/>
            <person name="Hainaut M."/>
            <person name="Harispe M.L."/>
            <person name="Henrissat B."/>
            <person name="Hilden K.S."/>
            <person name="Hope R."/>
            <person name="Hossain A."/>
            <person name="Karabika E."/>
            <person name="Karaffa L."/>
            <person name="Karanyi Z."/>
            <person name="Krasevec N."/>
            <person name="Kuo A."/>
            <person name="Kusch H."/>
            <person name="LaButti K."/>
            <person name="Lagendijk E.L."/>
            <person name="Lapidus A."/>
            <person name="Levasseur A."/>
            <person name="Lindquist E."/>
            <person name="Lipzen A."/>
            <person name="Logrieco A.F."/>
            <person name="MacCabe A."/>
            <person name="Maekelae M.R."/>
            <person name="Malavazi I."/>
            <person name="Melin P."/>
            <person name="Meyer V."/>
            <person name="Mielnichuk N."/>
            <person name="Miskei M."/>
            <person name="Molnar A.P."/>
            <person name="Mule G."/>
            <person name="Ngan C.Y."/>
            <person name="Orejas M."/>
            <person name="Orosz E."/>
            <person name="Ouedraogo J.P."/>
            <person name="Overkamp K.M."/>
            <person name="Park H.-S."/>
            <person name="Perrone G."/>
            <person name="Piumi F."/>
            <person name="Punt P.J."/>
            <person name="Ram A.F."/>
            <person name="Ramon A."/>
            <person name="Rauscher S."/>
            <person name="Record E."/>
            <person name="Riano-Pachon D.M."/>
            <person name="Robert V."/>
            <person name="Roehrig J."/>
            <person name="Ruller R."/>
            <person name="Salamov A."/>
            <person name="Salih N.S."/>
            <person name="Samson R.A."/>
            <person name="Sandor E."/>
            <person name="Sanguinetti M."/>
            <person name="Schuetze T."/>
            <person name="Sepcic K."/>
            <person name="Shelest E."/>
            <person name="Sherlock G."/>
            <person name="Sophianopoulou V."/>
            <person name="Squina F.M."/>
            <person name="Sun H."/>
            <person name="Susca A."/>
            <person name="Todd R.B."/>
            <person name="Tsang A."/>
            <person name="Unkles S.E."/>
            <person name="van de Wiele N."/>
            <person name="van Rossen-Uffink D."/>
            <person name="Oliveira J.V."/>
            <person name="Vesth T.C."/>
            <person name="Visser J."/>
            <person name="Yu J.-H."/>
            <person name="Zhou M."/>
            <person name="Andersen M.R."/>
            <person name="Archer D.B."/>
            <person name="Baker S.E."/>
            <person name="Benoit I."/>
            <person name="Brakhage A.A."/>
            <person name="Braus G.H."/>
            <person name="Fischer R."/>
            <person name="Frisvad J.C."/>
            <person name="Goldman G.H."/>
            <person name="Houbraken J."/>
            <person name="Oakley B."/>
            <person name="Pocsi I."/>
            <person name="Scazzocchio C."/>
            <person name="Seiboth B."/>
            <person name="vanKuyk P.A."/>
            <person name="Wortman J."/>
            <person name="Dyer P.S."/>
            <person name="Grigoriev I.V."/>
        </authorList>
    </citation>
    <scope>NUCLEOTIDE SEQUENCE [LARGE SCALE GENOMIC DNA]</scope>
    <source>
        <strain evidence="12">CBS 101740 / IMI 381727 / IBT 21946</strain>
    </source>
</reference>
<dbReference type="InterPro" id="IPR014030">
    <property type="entry name" value="Ketoacyl_synth_N"/>
</dbReference>
<dbReference type="Pfam" id="PF00109">
    <property type="entry name" value="ketoacyl-synt"/>
    <property type="match status" value="1"/>
</dbReference>
<dbReference type="InterPro" id="IPR049551">
    <property type="entry name" value="PKS_DH_C"/>
</dbReference>
<evidence type="ECO:0000313" key="12">
    <source>
        <dbReference type="Proteomes" id="UP000184499"/>
    </source>
</evidence>
<dbReference type="Pfam" id="PF14765">
    <property type="entry name" value="PS-DH"/>
    <property type="match status" value="1"/>
</dbReference>
<dbReference type="SUPFAM" id="SSF55048">
    <property type="entry name" value="Probable ACP-binding domain of malonyl-CoA ACP transacylase"/>
    <property type="match status" value="1"/>
</dbReference>
<dbReference type="CDD" id="cd05274">
    <property type="entry name" value="KR_FAS_SDR_x"/>
    <property type="match status" value="1"/>
</dbReference>
<feature type="active site" description="Proton acceptor; for dehydratase activity" evidence="6">
    <location>
        <position position="988"/>
    </location>
</feature>
<dbReference type="EMBL" id="KV878692">
    <property type="protein sequence ID" value="OJJ67826.1"/>
    <property type="molecule type" value="Genomic_DNA"/>
</dbReference>
<keyword evidence="1" id="KW-0596">Phosphopantetheine</keyword>
<dbReference type="Gene3D" id="3.40.50.720">
    <property type="entry name" value="NAD(P)-binding Rossmann-like Domain"/>
    <property type="match status" value="1"/>
</dbReference>
<dbReference type="InterPro" id="IPR042104">
    <property type="entry name" value="PKS_dehydratase_sf"/>
</dbReference>
<accession>A0A1L9U818</accession>
<dbReference type="Gene3D" id="3.40.47.10">
    <property type="match status" value="1"/>
</dbReference>
<dbReference type="GO" id="GO:0006633">
    <property type="term" value="P:fatty acid biosynthetic process"/>
    <property type="evidence" value="ECO:0007669"/>
    <property type="project" value="InterPro"/>
</dbReference>
<evidence type="ECO:0000256" key="7">
    <source>
        <dbReference type="SAM" id="MobiDB-lite"/>
    </source>
</evidence>
<feature type="active site" description="Proton donor; for dehydratase activity" evidence="6">
    <location>
        <position position="1146"/>
    </location>
</feature>
<dbReference type="InterPro" id="IPR014043">
    <property type="entry name" value="Acyl_transferase_dom"/>
</dbReference>
<dbReference type="Proteomes" id="UP000184499">
    <property type="component" value="Unassembled WGS sequence"/>
</dbReference>
<feature type="region of interest" description="C-terminal hotdog fold" evidence="6">
    <location>
        <begin position="1087"/>
        <end position="1227"/>
    </location>
</feature>
<keyword evidence="4" id="KW-0511">Multifunctional enzyme</keyword>
<dbReference type="Gene3D" id="3.40.366.10">
    <property type="entry name" value="Malonyl-Coenzyme A Acyl Carrier Protein, domain 2"/>
    <property type="match status" value="1"/>
</dbReference>
<dbReference type="Gene3D" id="3.30.70.250">
    <property type="entry name" value="Malonyl-CoA ACP transacylase, ACP-binding"/>
    <property type="match status" value="1"/>
</dbReference>
<dbReference type="GO" id="GO:0004312">
    <property type="term" value="F:fatty acid synthase activity"/>
    <property type="evidence" value="ECO:0007669"/>
    <property type="project" value="TreeGrafter"/>
</dbReference>
<feature type="region of interest" description="N-terminal hotdog fold" evidence="6">
    <location>
        <begin position="956"/>
        <end position="1072"/>
    </location>
</feature>
<dbReference type="SMART" id="SM00822">
    <property type="entry name" value="PKS_KR"/>
    <property type="match status" value="1"/>
</dbReference>
<dbReference type="VEuPathDB" id="FungiDB:ASPBRDRAFT_47329"/>
<dbReference type="SMART" id="SM00823">
    <property type="entry name" value="PKS_PP"/>
    <property type="match status" value="1"/>
</dbReference>
<dbReference type="GO" id="GO:0004315">
    <property type="term" value="F:3-oxoacyl-[acyl-carrier-protein] synthase activity"/>
    <property type="evidence" value="ECO:0007669"/>
    <property type="project" value="InterPro"/>
</dbReference>
<evidence type="ECO:0000256" key="2">
    <source>
        <dbReference type="ARBA" id="ARBA00022553"/>
    </source>
</evidence>
<dbReference type="GO" id="GO:0050641">
    <property type="term" value="F:6-methylsalicylic acid synthase activity"/>
    <property type="evidence" value="ECO:0007669"/>
    <property type="project" value="UniProtKB-EC"/>
</dbReference>
<dbReference type="PROSITE" id="PS52004">
    <property type="entry name" value="KS3_2"/>
    <property type="match status" value="1"/>
</dbReference>
<dbReference type="SUPFAM" id="SSF52151">
    <property type="entry name" value="FabD/lysophospholipase-like"/>
    <property type="match status" value="1"/>
</dbReference>
<dbReference type="InterPro" id="IPR057326">
    <property type="entry name" value="KR_dom"/>
</dbReference>
<dbReference type="InterPro" id="IPR036291">
    <property type="entry name" value="NAD(P)-bd_dom_sf"/>
</dbReference>
<dbReference type="GeneID" id="93578324"/>
<proteinExistence type="predicted"/>
<evidence type="ECO:0000259" key="10">
    <source>
        <dbReference type="PROSITE" id="PS52019"/>
    </source>
</evidence>
<dbReference type="GO" id="GO:0031177">
    <property type="term" value="F:phosphopantetheine binding"/>
    <property type="evidence" value="ECO:0007669"/>
    <property type="project" value="InterPro"/>
</dbReference>
<evidence type="ECO:0000256" key="3">
    <source>
        <dbReference type="ARBA" id="ARBA00022679"/>
    </source>
</evidence>
<protein>
    <recommendedName>
        <fullName evidence="5">6-methylsalicylic acid synthase</fullName>
        <ecNumber evidence="5">2.3.1.165</ecNumber>
    </recommendedName>
</protein>